<dbReference type="RefSeq" id="WP_034634212.1">
    <property type="nucleotide sequence ID" value="NZ_JRJU01000075.1"/>
</dbReference>
<evidence type="ECO:0000256" key="6">
    <source>
        <dbReference type="ARBA" id="ARBA00023136"/>
    </source>
</evidence>
<reference evidence="9 10" key="1">
    <citation type="submission" date="2014-09" db="EMBL/GenBank/DDBJ databases">
        <title>Genome sequencing and annotation of Bacillus Okhensis strain Kh10-101T.</title>
        <authorList>
            <person name="Prakash J.S."/>
        </authorList>
    </citation>
    <scope>NUCLEOTIDE SEQUENCE [LARGE SCALE GENOMIC DNA]</scope>
    <source>
        <strain evidence="10">Kh10-101T</strain>
    </source>
</reference>
<comment type="subcellular location">
    <subcellularLocation>
        <location evidence="1 7">Cell membrane</location>
        <topology evidence="1 7">Multi-pass membrane protein</topology>
    </subcellularLocation>
</comment>
<evidence type="ECO:0000313" key="10">
    <source>
        <dbReference type="Proteomes" id="UP000030832"/>
    </source>
</evidence>
<dbReference type="CDD" id="cd06261">
    <property type="entry name" value="TM_PBP2"/>
    <property type="match status" value="1"/>
</dbReference>
<keyword evidence="2 7" id="KW-0813">Transport</keyword>
<feature type="transmembrane region" description="Helical" evidence="7">
    <location>
        <begin position="6"/>
        <end position="23"/>
    </location>
</feature>
<feature type="transmembrane region" description="Helical" evidence="7">
    <location>
        <begin position="63"/>
        <end position="88"/>
    </location>
</feature>
<keyword evidence="10" id="KW-1185">Reference proteome</keyword>
<keyword evidence="4 7" id="KW-0812">Transmembrane</keyword>
<dbReference type="AlphaFoldDB" id="A0A0B0I5P5"/>
<dbReference type="NCBIfam" id="TIGR01097">
    <property type="entry name" value="PhnE"/>
    <property type="match status" value="1"/>
</dbReference>
<dbReference type="InterPro" id="IPR000515">
    <property type="entry name" value="MetI-like"/>
</dbReference>
<keyword evidence="5 7" id="KW-1133">Transmembrane helix</keyword>
<sequence length="253" mass="28350">MVWFRRRYLIYLILIIVALWWSMDMTGFEWRKLTQIGNIYHMVTTRFFPIEWSLFPRMAYHSLVTLAVAFLGTFLALLVALPFSFLAAKNTSGSIGMYSTIRGGLSALRSVPEIVFGLIFVSAFGLGPFAAVLAIILHNIGVLGKLISELIEAADLGPQEAMRSVGATKWVGHLFSILPQIWPNVLSQYFYRFEVAIRTSLILGFIGGGGIGQQLFNHFQSFYYTAVALDIVLIMIMVIVVDFIGGRIRARVI</sequence>
<dbReference type="Gene3D" id="1.10.3720.10">
    <property type="entry name" value="MetI-like"/>
    <property type="match status" value="1"/>
</dbReference>
<dbReference type="SUPFAM" id="SSF161098">
    <property type="entry name" value="MetI-like"/>
    <property type="match status" value="1"/>
</dbReference>
<dbReference type="OrthoDB" id="8557224at2"/>
<proteinExistence type="inferred from homology"/>
<dbReference type="PANTHER" id="PTHR30043">
    <property type="entry name" value="PHOSPHONATES TRANSPORT SYSTEM PERMEASE PROTEIN"/>
    <property type="match status" value="1"/>
</dbReference>
<dbReference type="Proteomes" id="UP000030832">
    <property type="component" value="Unassembled WGS sequence"/>
</dbReference>
<feature type="transmembrane region" description="Helical" evidence="7">
    <location>
        <begin position="222"/>
        <end position="244"/>
    </location>
</feature>
<evidence type="ECO:0000256" key="5">
    <source>
        <dbReference type="ARBA" id="ARBA00022989"/>
    </source>
</evidence>
<dbReference type="PROSITE" id="PS50928">
    <property type="entry name" value="ABC_TM1"/>
    <property type="match status" value="1"/>
</dbReference>
<evidence type="ECO:0000256" key="4">
    <source>
        <dbReference type="ARBA" id="ARBA00022692"/>
    </source>
</evidence>
<protein>
    <submittedName>
        <fullName evidence="9">Pn transporter membrane channel protein</fullName>
    </submittedName>
</protein>
<evidence type="ECO:0000259" key="8">
    <source>
        <dbReference type="PROSITE" id="PS50928"/>
    </source>
</evidence>
<keyword evidence="6 7" id="KW-0472">Membrane</keyword>
<dbReference type="GO" id="GO:0015416">
    <property type="term" value="F:ABC-type phosphonate transporter activity"/>
    <property type="evidence" value="ECO:0007669"/>
    <property type="project" value="InterPro"/>
</dbReference>
<organism evidence="9 10">
    <name type="scientific">Halalkalibacter okhensis</name>
    <dbReference type="NCBI Taxonomy" id="333138"/>
    <lineage>
        <taxon>Bacteria</taxon>
        <taxon>Bacillati</taxon>
        <taxon>Bacillota</taxon>
        <taxon>Bacilli</taxon>
        <taxon>Bacillales</taxon>
        <taxon>Bacillaceae</taxon>
        <taxon>Halalkalibacter</taxon>
    </lineage>
</organism>
<keyword evidence="3" id="KW-1003">Cell membrane</keyword>
<dbReference type="Pfam" id="PF00528">
    <property type="entry name" value="BPD_transp_1"/>
    <property type="match status" value="1"/>
</dbReference>
<evidence type="ECO:0000256" key="2">
    <source>
        <dbReference type="ARBA" id="ARBA00022448"/>
    </source>
</evidence>
<evidence type="ECO:0000256" key="1">
    <source>
        <dbReference type="ARBA" id="ARBA00004651"/>
    </source>
</evidence>
<accession>A0A0B0I5P5</accession>
<gene>
    <name evidence="9" type="ORF">LQ50_25545</name>
</gene>
<evidence type="ECO:0000256" key="3">
    <source>
        <dbReference type="ARBA" id="ARBA00022475"/>
    </source>
</evidence>
<feature type="domain" description="ABC transmembrane type-1" evidence="8">
    <location>
        <begin position="62"/>
        <end position="245"/>
    </location>
</feature>
<dbReference type="GO" id="GO:0005886">
    <property type="term" value="C:plasma membrane"/>
    <property type="evidence" value="ECO:0007669"/>
    <property type="project" value="UniProtKB-SubCell"/>
</dbReference>
<dbReference type="PANTHER" id="PTHR30043:SF1">
    <property type="entry name" value="ABC TRANSPORT SYSTEM PERMEASE PROTEIN P69"/>
    <property type="match status" value="1"/>
</dbReference>
<feature type="transmembrane region" description="Helical" evidence="7">
    <location>
        <begin position="114"/>
        <end position="137"/>
    </location>
</feature>
<dbReference type="InterPro" id="IPR035906">
    <property type="entry name" value="MetI-like_sf"/>
</dbReference>
<dbReference type="eggNOG" id="COG3639">
    <property type="taxonomic scope" value="Bacteria"/>
</dbReference>
<name>A0A0B0I5P5_9BACI</name>
<comment type="caution">
    <text evidence="9">The sequence shown here is derived from an EMBL/GenBank/DDBJ whole genome shotgun (WGS) entry which is preliminary data.</text>
</comment>
<dbReference type="EMBL" id="JRJU01000075">
    <property type="protein sequence ID" value="KHF37763.1"/>
    <property type="molecule type" value="Genomic_DNA"/>
</dbReference>
<comment type="similarity">
    <text evidence="7">Belongs to the binding-protein-dependent transport system permease family.</text>
</comment>
<evidence type="ECO:0000313" key="9">
    <source>
        <dbReference type="EMBL" id="KHF37763.1"/>
    </source>
</evidence>
<evidence type="ECO:0000256" key="7">
    <source>
        <dbReference type="RuleBase" id="RU363032"/>
    </source>
</evidence>
<dbReference type="InterPro" id="IPR005769">
    <property type="entry name" value="PhnE/PtxC"/>
</dbReference>
<dbReference type="STRING" id="333138.LQ50_25545"/>